<name>A0AA41YQ55_9PROT</name>
<gene>
    <name evidence="1" type="ORF">OL599_18420</name>
</gene>
<dbReference type="SUPFAM" id="SSF53756">
    <property type="entry name" value="UDP-Glycosyltransferase/glycogen phosphorylase"/>
    <property type="match status" value="1"/>
</dbReference>
<sequence length="552" mass="57910">MADPPARLIGMLEQADRHRISGWAADPSIPGVPIELELLIDDQPAGTLPARRYRPDLHKAGIGDGCHGFQVHLPRGLSAGADHVVRIRRAADGAELRGSPVTIAGEEAPGDAARQAIAAALDHAAATASPDELDALIALLAQRTAALLFAHGNALPAPQAALVARWSGAPAPPDPRPRALFIDEAVPDANRDAGSNAAISHMRALQRLGYRVDFVAAYGLEHGGERTRALEALGITCWHAPWVGAVEEVLRRLGPGLDLAYLHRFAVVQRYGALVRRWCPQARLLYCLADLHFLRLARREAVEAGLPAEDAALSDAAAGLRTAELLAVLGADAVITHSRFEADLLRHDVPEATVHLVPWDVAVRATTVPIAERNGVAFVGSYGHPPNLDAAHMLVDRIMPLVWAEDPSITCVLAGSDMPASLRAAAARAPEGRVAALGHVPSLGTVWDRVRLSAAPLRFGAGLKGKVLDSLAGGIPCVCSPMAAEGMDLPPALSPLVAATPEAIAATILRLHANTAAATALAEAGLDWVRTALSAARIDAALRQSLEPTATG</sequence>
<dbReference type="AlphaFoldDB" id="A0AA41YQ55"/>
<dbReference type="Gene3D" id="3.40.50.2000">
    <property type="entry name" value="Glycogen Phosphorylase B"/>
    <property type="match status" value="1"/>
</dbReference>
<dbReference type="EMBL" id="JAPDNT010000020">
    <property type="protein sequence ID" value="MCW3476542.1"/>
    <property type="molecule type" value="Genomic_DNA"/>
</dbReference>
<evidence type="ECO:0000313" key="1">
    <source>
        <dbReference type="EMBL" id="MCW3476542.1"/>
    </source>
</evidence>
<comment type="caution">
    <text evidence="1">The sequence shown here is derived from an EMBL/GenBank/DDBJ whole genome shotgun (WGS) entry which is preliminary data.</text>
</comment>
<keyword evidence="2" id="KW-1185">Reference proteome</keyword>
<accession>A0AA41YQ55</accession>
<protein>
    <submittedName>
        <fullName evidence="1">Glycosyltransferase family 4 protein</fullName>
    </submittedName>
</protein>
<dbReference type="RefSeq" id="WP_264715345.1">
    <property type="nucleotide sequence ID" value="NZ_JAPDNT010000020.1"/>
</dbReference>
<evidence type="ECO:0000313" key="2">
    <source>
        <dbReference type="Proteomes" id="UP001165679"/>
    </source>
</evidence>
<reference evidence="1" key="1">
    <citation type="submission" date="2022-09" db="EMBL/GenBank/DDBJ databases">
        <title>Rhodovastum sp. nov. RN2-1 isolated from soil in Seongnam, South Korea.</title>
        <authorList>
            <person name="Le N.T."/>
        </authorList>
    </citation>
    <scope>NUCLEOTIDE SEQUENCE</scope>
    <source>
        <strain evidence="1">RN2-1</strain>
    </source>
</reference>
<organism evidence="1 2">
    <name type="scientific">Limobrevibacterium gyesilva</name>
    <dbReference type="NCBI Taxonomy" id="2991712"/>
    <lineage>
        <taxon>Bacteria</taxon>
        <taxon>Pseudomonadati</taxon>
        <taxon>Pseudomonadota</taxon>
        <taxon>Alphaproteobacteria</taxon>
        <taxon>Acetobacterales</taxon>
        <taxon>Acetobacteraceae</taxon>
        <taxon>Limobrevibacterium</taxon>
    </lineage>
</organism>
<proteinExistence type="predicted"/>
<reference evidence="1" key="2">
    <citation type="submission" date="2022-10" db="EMBL/GenBank/DDBJ databases">
        <authorList>
            <person name="Trinh H.N."/>
        </authorList>
    </citation>
    <scope>NUCLEOTIDE SEQUENCE</scope>
    <source>
        <strain evidence="1">RN2-1</strain>
    </source>
</reference>
<dbReference type="Proteomes" id="UP001165679">
    <property type="component" value="Unassembled WGS sequence"/>
</dbReference>
<dbReference type="Pfam" id="PF13692">
    <property type="entry name" value="Glyco_trans_1_4"/>
    <property type="match status" value="1"/>
</dbReference>